<dbReference type="Proteomes" id="UP000075920">
    <property type="component" value="Unassembled WGS sequence"/>
</dbReference>
<dbReference type="AlphaFoldDB" id="A0A182WQA3"/>
<feature type="compositionally biased region" description="Polar residues" evidence="1">
    <location>
        <begin position="123"/>
        <end position="132"/>
    </location>
</feature>
<reference evidence="2" key="2">
    <citation type="submission" date="2020-05" db="UniProtKB">
        <authorList>
            <consortium name="EnsemblMetazoa"/>
        </authorList>
    </citation>
    <scope>IDENTIFICATION</scope>
    <source>
        <strain evidence="2">MINIMUS1</strain>
    </source>
</reference>
<reference evidence="3" key="1">
    <citation type="submission" date="2013-03" db="EMBL/GenBank/DDBJ databases">
        <title>The Genome Sequence of Anopheles minimus MINIMUS1.</title>
        <authorList>
            <consortium name="The Broad Institute Genomics Platform"/>
            <person name="Neafsey D.E."/>
            <person name="Walton C."/>
            <person name="Walker B."/>
            <person name="Young S.K."/>
            <person name="Zeng Q."/>
            <person name="Gargeya S."/>
            <person name="Fitzgerald M."/>
            <person name="Haas B."/>
            <person name="Abouelleil A."/>
            <person name="Allen A.W."/>
            <person name="Alvarado L."/>
            <person name="Arachchi H.M."/>
            <person name="Berlin A.M."/>
            <person name="Chapman S.B."/>
            <person name="Gainer-Dewar J."/>
            <person name="Goldberg J."/>
            <person name="Griggs A."/>
            <person name="Gujja S."/>
            <person name="Hansen M."/>
            <person name="Howarth C."/>
            <person name="Imamovic A."/>
            <person name="Ireland A."/>
            <person name="Larimer J."/>
            <person name="McCowan C."/>
            <person name="Murphy C."/>
            <person name="Pearson M."/>
            <person name="Poon T.W."/>
            <person name="Priest M."/>
            <person name="Roberts A."/>
            <person name="Saif S."/>
            <person name="Shea T."/>
            <person name="Sisk P."/>
            <person name="Sykes S."/>
            <person name="Wortman J."/>
            <person name="Nusbaum C."/>
            <person name="Birren B."/>
        </authorList>
    </citation>
    <scope>NUCLEOTIDE SEQUENCE [LARGE SCALE GENOMIC DNA]</scope>
    <source>
        <strain evidence="3">MINIMUS1</strain>
    </source>
</reference>
<evidence type="ECO:0000313" key="2">
    <source>
        <dbReference type="EnsemblMetazoa" id="AMIN014829-PA"/>
    </source>
</evidence>
<feature type="region of interest" description="Disordered" evidence="1">
    <location>
        <begin position="104"/>
        <end position="132"/>
    </location>
</feature>
<name>A0A182WQA3_9DIPT</name>
<organism evidence="2 3">
    <name type="scientific">Anopheles minimus</name>
    <dbReference type="NCBI Taxonomy" id="112268"/>
    <lineage>
        <taxon>Eukaryota</taxon>
        <taxon>Metazoa</taxon>
        <taxon>Ecdysozoa</taxon>
        <taxon>Arthropoda</taxon>
        <taxon>Hexapoda</taxon>
        <taxon>Insecta</taxon>
        <taxon>Pterygota</taxon>
        <taxon>Neoptera</taxon>
        <taxon>Endopterygota</taxon>
        <taxon>Diptera</taxon>
        <taxon>Nematocera</taxon>
        <taxon>Culicoidea</taxon>
        <taxon>Culicidae</taxon>
        <taxon>Anophelinae</taxon>
        <taxon>Anopheles</taxon>
    </lineage>
</organism>
<accession>A0A182WQA3</accession>
<evidence type="ECO:0000313" key="3">
    <source>
        <dbReference type="Proteomes" id="UP000075920"/>
    </source>
</evidence>
<sequence>MIPSKRKPKTFDRTEYPAPEKIPGFSARCTPGMRYGTTGGSWADAERRQRLAVWAQPPAVPVGQPSWERPSLGRPSSWSVPPSTEGDLGIFSLPSVISLMSSSLGTAGATGTLSSSTGVPSGRSRTTIGPVR</sequence>
<feature type="region of interest" description="Disordered" evidence="1">
    <location>
        <begin position="59"/>
        <end position="81"/>
    </location>
</feature>
<keyword evidence="3" id="KW-1185">Reference proteome</keyword>
<proteinExistence type="predicted"/>
<dbReference type="VEuPathDB" id="VectorBase:AMIN014829"/>
<evidence type="ECO:0000256" key="1">
    <source>
        <dbReference type="SAM" id="MobiDB-lite"/>
    </source>
</evidence>
<dbReference type="EnsemblMetazoa" id="AMIN014829-RA">
    <property type="protein sequence ID" value="AMIN014829-PA"/>
    <property type="gene ID" value="AMIN014829"/>
</dbReference>
<feature type="region of interest" description="Disordered" evidence="1">
    <location>
        <begin position="1"/>
        <end position="33"/>
    </location>
</feature>
<protein>
    <submittedName>
        <fullName evidence="2">Uncharacterized protein</fullName>
    </submittedName>
</protein>
<feature type="compositionally biased region" description="Low complexity" evidence="1">
    <location>
        <begin position="104"/>
        <end position="118"/>
    </location>
</feature>